<dbReference type="Gene3D" id="2.60.120.20">
    <property type="match status" value="1"/>
</dbReference>
<organism evidence="1 2">
    <name type="scientific">Circoviridae sp</name>
    <dbReference type="NCBI Taxonomy" id="1954248"/>
    <lineage>
        <taxon>Viruses</taxon>
        <taxon>Monodnaviria</taxon>
        <taxon>Shotokuvirae</taxon>
        <taxon>Cressdnaviricota</taxon>
        <taxon>Arfiviricetes</taxon>
        <taxon>Rohanvirales</taxon>
        <taxon>Nenyaviridae</taxon>
        <taxon>Galvornvirus</taxon>
        <taxon>Galvornvirus isengard</taxon>
    </lineage>
</organism>
<dbReference type="Proteomes" id="UP000274766">
    <property type="component" value="Segment"/>
</dbReference>
<proteinExistence type="predicted"/>
<name>A0A345MYK0_9VIRU</name>
<keyword evidence="1" id="KW-0167">Capsid protein</keyword>
<accession>A0A345MYK0</accession>
<dbReference type="EMBL" id="MH617385">
    <property type="protein sequence ID" value="AXH76450.1"/>
    <property type="molecule type" value="Genomic_DNA"/>
</dbReference>
<sequence length="260" mass="28535">MPRKGSRNTKRFEKNVKAIVRDELREELENKVGVIGANDVDLDTSAIPNGDVAASSNFVRILPLISQGDGQYNERIGNEIRLKHLDIKMLINYGLANLSTNNNEDTSLGVRVMILRQKDENASTGAVENFQGNKLLENGLVSGAPAAFSGDTFNLLQKINREQFSVRYDKVHYIDAAYRYSGGGTTVTQSFFPPKSKVISKRLTFGKQGLKLTYGDGASSNPTNFPYFMVLGVASTVSTTVPSNNLLRYSYSANASYTDA</sequence>
<keyword evidence="2" id="KW-1185">Reference proteome</keyword>
<protein>
    <submittedName>
        <fullName evidence="1">Coat protein</fullName>
    </submittedName>
</protein>
<keyword evidence="1" id="KW-0946">Virion</keyword>
<evidence type="ECO:0000313" key="2">
    <source>
        <dbReference type="Proteomes" id="UP000274766"/>
    </source>
</evidence>
<reference evidence="1 2" key="1">
    <citation type="submission" date="2018-07" db="EMBL/GenBank/DDBJ databases">
        <title>Uncovering a Universe of Circular DNA Viruses in Animal Metagenomes.</title>
        <authorList>
            <person name="Tisza M."/>
            <person name="Buck C."/>
            <person name="Pastrana D."/>
            <person name="Welch N."/>
            <person name="Peretti A."/>
        </authorList>
    </citation>
    <scope>NUCLEOTIDE SEQUENCE [LARGE SCALE GENOMIC DNA]</scope>
    <source>
        <strain evidence="1">Ctcb18</strain>
    </source>
</reference>
<evidence type="ECO:0000313" key="1">
    <source>
        <dbReference type="EMBL" id="AXH76450.1"/>
    </source>
</evidence>
<dbReference type="InterPro" id="IPR029053">
    <property type="entry name" value="Viral_coat"/>
</dbReference>
<dbReference type="GO" id="GO:0019028">
    <property type="term" value="C:viral capsid"/>
    <property type="evidence" value="ECO:0007669"/>
    <property type="project" value="UniProtKB-KW"/>
</dbReference>